<dbReference type="OrthoDB" id="9876299at2759"/>
<evidence type="ECO:0000313" key="5">
    <source>
        <dbReference type="Proteomes" id="UP000193144"/>
    </source>
</evidence>
<dbReference type="PANTHER" id="PTHR43544">
    <property type="entry name" value="SHORT-CHAIN DEHYDROGENASE/REDUCTASE"/>
    <property type="match status" value="1"/>
</dbReference>
<keyword evidence="2" id="KW-0521">NADP</keyword>
<name>A0A1Y1Y9P4_9PLEO</name>
<keyword evidence="3" id="KW-0560">Oxidoreductase</keyword>
<dbReference type="PANTHER" id="PTHR43544:SF7">
    <property type="entry name" value="NADB-LER2"/>
    <property type="match status" value="1"/>
</dbReference>
<gene>
    <name evidence="4" type="ORF">BCR34DRAFT_608186</name>
</gene>
<dbReference type="AlphaFoldDB" id="A0A1Y1Y9P4"/>
<protein>
    <submittedName>
        <fullName evidence="4">Uncharacterized protein</fullName>
    </submittedName>
</protein>
<reference evidence="4 5" key="1">
    <citation type="submission" date="2016-07" db="EMBL/GenBank/DDBJ databases">
        <title>Pervasive Adenine N6-methylation of Active Genes in Fungi.</title>
        <authorList>
            <consortium name="DOE Joint Genome Institute"/>
            <person name="Mondo S.J."/>
            <person name="Dannebaum R.O."/>
            <person name="Kuo R.C."/>
            <person name="Labutti K."/>
            <person name="Haridas S."/>
            <person name="Kuo A."/>
            <person name="Salamov A."/>
            <person name="Ahrendt S.R."/>
            <person name="Lipzen A."/>
            <person name="Sullivan W."/>
            <person name="Andreopoulos W.B."/>
            <person name="Clum A."/>
            <person name="Lindquist E."/>
            <person name="Daum C."/>
            <person name="Ramamoorthy G.K."/>
            <person name="Gryganskyi A."/>
            <person name="Culley D."/>
            <person name="Magnuson J.K."/>
            <person name="James T.Y."/>
            <person name="O'Malley M.A."/>
            <person name="Stajich J.E."/>
            <person name="Spatafora J.W."/>
            <person name="Visel A."/>
            <person name="Grigoriev I.V."/>
        </authorList>
    </citation>
    <scope>NUCLEOTIDE SEQUENCE [LARGE SCALE GENOMIC DNA]</scope>
    <source>
        <strain evidence="4 5">CBS 115471</strain>
    </source>
</reference>
<dbReference type="InterPro" id="IPR036291">
    <property type="entry name" value="NAD(P)-bd_dom_sf"/>
</dbReference>
<keyword evidence="5" id="KW-1185">Reference proteome</keyword>
<evidence type="ECO:0000256" key="2">
    <source>
        <dbReference type="ARBA" id="ARBA00022857"/>
    </source>
</evidence>
<dbReference type="GO" id="GO:0016491">
    <property type="term" value="F:oxidoreductase activity"/>
    <property type="evidence" value="ECO:0007669"/>
    <property type="project" value="UniProtKB-KW"/>
</dbReference>
<evidence type="ECO:0000313" key="4">
    <source>
        <dbReference type="EMBL" id="ORX94721.1"/>
    </source>
</evidence>
<dbReference type="SUPFAM" id="SSF51735">
    <property type="entry name" value="NAD(P)-binding Rossmann-fold domains"/>
    <property type="match status" value="1"/>
</dbReference>
<evidence type="ECO:0000256" key="3">
    <source>
        <dbReference type="ARBA" id="ARBA00023002"/>
    </source>
</evidence>
<dbReference type="Proteomes" id="UP000193144">
    <property type="component" value="Unassembled WGS sequence"/>
</dbReference>
<evidence type="ECO:0000256" key="1">
    <source>
        <dbReference type="ARBA" id="ARBA00006484"/>
    </source>
</evidence>
<proteinExistence type="inferred from homology"/>
<organism evidence="4 5">
    <name type="scientific">Clohesyomyces aquaticus</name>
    <dbReference type="NCBI Taxonomy" id="1231657"/>
    <lineage>
        <taxon>Eukaryota</taxon>
        <taxon>Fungi</taxon>
        <taxon>Dikarya</taxon>
        <taxon>Ascomycota</taxon>
        <taxon>Pezizomycotina</taxon>
        <taxon>Dothideomycetes</taxon>
        <taxon>Pleosporomycetidae</taxon>
        <taxon>Pleosporales</taxon>
        <taxon>Lindgomycetaceae</taxon>
        <taxon>Clohesyomyces</taxon>
    </lineage>
</organism>
<sequence length="182" mass="20125">MFNHYVAKPNNNIITAVRNPAGAQDLIKHLRVKGIDHIDVVISSAGIAKLNTVEDVPLEDDTPLLRKGEKPRFAFISAASGSIIDMPKYPYPNVSYTASKALANVVVHTAGMENEWLITLCIHPGLVQTDMGNMGARAFGLEEAPTTLENGRKNTAFLIDNETNEEHSEKFYNETIDQIHPW</sequence>
<dbReference type="GO" id="GO:0005737">
    <property type="term" value="C:cytoplasm"/>
    <property type="evidence" value="ECO:0007669"/>
    <property type="project" value="TreeGrafter"/>
</dbReference>
<dbReference type="Gene3D" id="3.40.50.720">
    <property type="entry name" value="NAD(P)-binding Rossmann-like Domain"/>
    <property type="match status" value="1"/>
</dbReference>
<dbReference type="EMBL" id="MCFA01000301">
    <property type="protein sequence ID" value="ORX94721.1"/>
    <property type="molecule type" value="Genomic_DNA"/>
</dbReference>
<comment type="caution">
    <text evidence="4">The sequence shown here is derived from an EMBL/GenBank/DDBJ whole genome shotgun (WGS) entry which is preliminary data.</text>
</comment>
<dbReference type="InterPro" id="IPR051468">
    <property type="entry name" value="Fungal_SecMetab_SDRs"/>
</dbReference>
<accession>A0A1Y1Y9P4</accession>
<comment type="similarity">
    <text evidence="1">Belongs to the short-chain dehydrogenases/reductases (SDR) family.</text>
</comment>